<dbReference type="Gene3D" id="3.10.180.10">
    <property type="entry name" value="2,3-Dihydroxybiphenyl 1,2-Dioxygenase, domain 1"/>
    <property type="match status" value="1"/>
</dbReference>
<dbReference type="InterPro" id="IPR037523">
    <property type="entry name" value="VOC_core"/>
</dbReference>
<dbReference type="PANTHER" id="PTHR36113:SF3">
    <property type="entry name" value="SLL5075 PROTEIN"/>
    <property type="match status" value="1"/>
</dbReference>
<sequence>MSRGASIPGLRVVSAAHRPAGKCAPRLKEIRTTHHGGTVATGLTSARWTHVALPTGDLDKAIAFYTTLTPLVVVERFKDADGESVWLSNDQQAETPFVLVLVSFNKDKGNQLGLLHPFAHLGIEVPAREDVDALADRARELGCLHWEPRQMPEPVGYICALKDPDGNVVEISHDQRVFDSVRAKWGSS</sequence>
<evidence type="ECO:0000313" key="3">
    <source>
        <dbReference type="Proteomes" id="UP000545761"/>
    </source>
</evidence>
<comment type="caution">
    <text evidence="2">The sequence shown here is derived from an EMBL/GenBank/DDBJ whole genome shotgun (WGS) entry which is preliminary data.</text>
</comment>
<dbReference type="EMBL" id="JACEHE010000041">
    <property type="protein sequence ID" value="MBA2951232.1"/>
    <property type="molecule type" value="Genomic_DNA"/>
</dbReference>
<proteinExistence type="predicted"/>
<protein>
    <submittedName>
        <fullName evidence="2">VOC family protein</fullName>
    </submittedName>
</protein>
<dbReference type="Pfam" id="PF00903">
    <property type="entry name" value="Glyoxalase"/>
    <property type="match status" value="1"/>
</dbReference>
<evidence type="ECO:0000259" key="1">
    <source>
        <dbReference type="PROSITE" id="PS51819"/>
    </source>
</evidence>
<dbReference type="PANTHER" id="PTHR36113">
    <property type="entry name" value="LYASE, PUTATIVE-RELATED-RELATED"/>
    <property type="match status" value="1"/>
</dbReference>
<organism evidence="2 3">
    <name type="scientific">Streptomyces himalayensis subsp. himalayensis</name>
    <dbReference type="NCBI Taxonomy" id="2756131"/>
    <lineage>
        <taxon>Bacteria</taxon>
        <taxon>Bacillati</taxon>
        <taxon>Actinomycetota</taxon>
        <taxon>Actinomycetes</taxon>
        <taxon>Kitasatosporales</taxon>
        <taxon>Streptomycetaceae</taxon>
        <taxon>Streptomyces</taxon>
        <taxon>Streptomyces himalayensis</taxon>
    </lineage>
</organism>
<gene>
    <name evidence="2" type="ORF">H1D24_37160</name>
</gene>
<dbReference type="PROSITE" id="PS51819">
    <property type="entry name" value="VOC"/>
    <property type="match status" value="1"/>
</dbReference>
<dbReference type="InterPro" id="IPR029068">
    <property type="entry name" value="Glyas_Bleomycin-R_OHBP_Dase"/>
</dbReference>
<dbReference type="CDD" id="cd06587">
    <property type="entry name" value="VOC"/>
    <property type="match status" value="1"/>
</dbReference>
<dbReference type="InterPro" id="IPR051332">
    <property type="entry name" value="Fosfomycin_Res_Enzymes"/>
</dbReference>
<dbReference type="Proteomes" id="UP000545761">
    <property type="component" value="Unassembled WGS sequence"/>
</dbReference>
<dbReference type="InterPro" id="IPR004360">
    <property type="entry name" value="Glyas_Fos-R_dOase_dom"/>
</dbReference>
<accession>A0A7W0DTZ2</accession>
<evidence type="ECO:0000313" key="2">
    <source>
        <dbReference type="EMBL" id="MBA2951232.1"/>
    </source>
</evidence>
<reference evidence="2 3" key="1">
    <citation type="submission" date="2020-07" db="EMBL/GenBank/DDBJ databases">
        <title>Streptomyces isolated from Indian soil.</title>
        <authorList>
            <person name="Mandal S."/>
            <person name="Maiti P.K."/>
        </authorList>
    </citation>
    <scope>NUCLEOTIDE SEQUENCE [LARGE SCALE GENOMIC DNA]</scope>
    <source>
        <strain evidence="2 3">PSKA28</strain>
    </source>
</reference>
<dbReference type="AlphaFoldDB" id="A0A7W0DTZ2"/>
<feature type="domain" description="VOC" evidence="1">
    <location>
        <begin position="47"/>
        <end position="174"/>
    </location>
</feature>
<dbReference type="SUPFAM" id="SSF54593">
    <property type="entry name" value="Glyoxalase/Bleomycin resistance protein/Dihydroxybiphenyl dioxygenase"/>
    <property type="match status" value="1"/>
</dbReference>
<name>A0A7W0DTZ2_9ACTN</name>